<feature type="transmembrane region" description="Helical" evidence="2">
    <location>
        <begin position="306"/>
        <end position="327"/>
    </location>
</feature>
<evidence type="ECO:0000313" key="4">
    <source>
        <dbReference type="Proteomes" id="UP000076761"/>
    </source>
</evidence>
<feature type="region of interest" description="Disordered" evidence="1">
    <location>
        <begin position="19"/>
        <end position="68"/>
    </location>
</feature>
<evidence type="ECO:0000313" key="3">
    <source>
        <dbReference type="EMBL" id="KZT23915.1"/>
    </source>
</evidence>
<gene>
    <name evidence="3" type="ORF">NEOLEDRAFT_506176</name>
</gene>
<accession>A0A165RJU2</accession>
<feature type="compositionally biased region" description="Low complexity" evidence="1">
    <location>
        <begin position="37"/>
        <end position="68"/>
    </location>
</feature>
<dbReference type="OrthoDB" id="3365917at2759"/>
<dbReference type="AlphaFoldDB" id="A0A165RJU2"/>
<evidence type="ECO:0000256" key="1">
    <source>
        <dbReference type="SAM" id="MobiDB-lite"/>
    </source>
</evidence>
<proteinExistence type="predicted"/>
<organism evidence="3 4">
    <name type="scientific">Neolentinus lepideus HHB14362 ss-1</name>
    <dbReference type="NCBI Taxonomy" id="1314782"/>
    <lineage>
        <taxon>Eukaryota</taxon>
        <taxon>Fungi</taxon>
        <taxon>Dikarya</taxon>
        <taxon>Basidiomycota</taxon>
        <taxon>Agaricomycotina</taxon>
        <taxon>Agaricomycetes</taxon>
        <taxon>Gloeophyllales</taxon>
        <taxon>Gloeophyllaceae</taxon>
        <taxon>Neolentinus</taxon>
    </lineage>
</organism>
<feature type="compositionally biased region" description="Gly residues" evidence="1">
    <location>
        <begin position="25"/>
        <end position="36"/>
    </location>
</feature>
<keyword evidence="4" id="KW-1185">Reference proteome</keyword>
<dbReference type="STRING" id="1314782.A0A165RJU2"/>
<keyword evidence="2" id="KW-1133">Transmembrane helix</keyword>
<protein>
    <submittedName>
        <fullName evidence="3">Uncharacterized protein</fullName>
    </submittedName>
</protein>
<keyword evidence="2" id="KW-0812">Transmembrane</keyword>
<dbReference type="Proteomes" id="UP000076761">
    <property type="component" value="Unassembled WGS sequence"/>
</dbReference>
<sequence length="364" mass="37865">MSSLPSLIRSEHVANLGQQWLFPRKGGGGGGHGSSSGGKASSGGSKSSSSSSKAPGSTSSSSSKSSSFGLSSSIGASGKSATAYSAGGGKPFTLSSASPFSGRQAGGGTRTQIYGTWQYGSGYPYGSTGSYVDNRPLPYIFWPVPMGSDYYGSDVYAKYNGTVRPGGNVTSAIVTGNGFPNTTEIYRIIGDQLSVRAVLDALVTNCTAKNTTLELFNPEVYAYPQPEQIIQWYRASTFGLGLDSYNNTAALASNIPSSNHTNPPALSSATPLPSGLNMTFLTCINTTIAASVPLVDPPAKKHLSQLAIFGIINAAVFVVVILGVCLAGCVSRGCHHPSCCRRRGPKTLKSKETNIRGHVKEEYV</sequence>
<evidence type="ECO:0000256" key="2">
    <source>
        <dbReference type="SAM" id="Phobius"/>
    </source>
</evidence>
<name>A0A165RJU2_9AGAM</name>
<keyword evidence="2" id="KW-0472">Membrane</keyword>
<reference evidence="3 4" key="1">
    <citation type="journal article" date="2016" name="Mol. Biol. Evol.">
        <title>Comparative Genomics of Early-Diverging Mushroom-Forming Fungi Provides Insights into the Origins of Lignocellulose Decay Capabilities.</title>
        <authorList>
            <person name="Nagy L.G."/>
            <person name="Riley R."/>
            <person name="Tritt A."/>
            <person name="Adam C."/>
            <person name="Daum C."/>
            <person name="Floudas D."/>
            <person name="Sun H."/>
            <person name="Yadav J.S."/>
            <person name="Pangilinan J."/>
            <person name="Larsson K.H."/>
            <person name="Matsuura K."/>
            <person name="Barry K."/>
            <person name="Labutti K."/>
            <person name="Kuo R."/>
            <person name="Ohm R.A."/>
            <person name="Bhattacharya S.S."/>
            <person name="Shirouzu T."/>
            <person name="Yoshinaga Y."/>
            <person name="Martin F.M."/>
            <person name="Grigoriev I.V."/>
            <person name="Hibbett D.S."/>
        </authorList>
    </citation>
    <scope>NUCLEOTIDE SEQUENCE [LARGE SCALE GENOMIC DNA]</scope>
    <source>
        <strain evidence="3 4">HHB14362 ss-1</strain>
    </source>
</reference>
<dbReference type="EMBL" id="KV425581">
    <property type="protein sequence ID" value="KZT23915.1"/>
    <property type="molecule type" value="Genomic_DNA"/>
</dbReference>
<dbReference type="InParanoid" id="A0A165RJU2"/>